<dbReference type="RefSeq" id="WP_147014105.1">
    <property type="nucleotide sequence ID" value="NZ_VORB01000004.1"/>
</dbReference>
<evidence type="ECO:0000259" key="1">
    <source>
        <dbReference type="Pfam" id="PF00535"/>
    </source>
</evidence>
<name>A0A5C6V9K7_9FLAO</name>
<dbReference type="Proteomes" id="UP000321168">
    <property type="component" value="Unassembled WGS sequence"/>
</dbReference>
<reference evidence="2 3" key="1">
    <citation type="submission" date="2019-08" db="EMBL/GenBank/DDBJ databases">
        <title>Genome of Luteibaculum oceani JCM 18817.</title>
        <authorList>
            <person name="Bowman J.P."/>
        </authorList>
    </citation>
    <scope>NUCLEOTIDE SEQUENCE [LARGE SCALE GENOMIC DNA]</scope>
    <source>
        <strain evidence="2 3">JCM 18817</strain>
    </source>
</reference>
<dbReference type="CDD" id="cd06433">
    <property type="entry name" value="GT_2_WfgS_like"/>
    <property type="match status" value="1"/>
</dbReference>
<accession>A0A5C6V9K7</accession>
<dbReference type="InterPro" id="IPR050834">
    <property type="entry name" value="Glycosyltransf_2"/>
</dbReference>
<dbReference type="Gene3D" id="3.90.550.10">
    <property type="entry name" value="Spore Coat Polysaccharide Biosynthesis Protein SpsA, Chain A"/>
    <property type="match status" value="1"/>
</dbReference>
<dbReference type="AlphaFoldDB" id="A0A5C6V9K7"/>
<protein>
    <submittedName>
        <fullName evidence="2">Glycosyltransferase</fullName>
    </submittedName>
</protein>
<dbReference type="PANTHER" id="PTHR43685:SF2">
    <property type="entry name" value="GLYCOSYLTRANSFERASE 2-LIKE DOMAIN-CONTAINING PROTEIN"/>
    <property type="match status" value="1"/>
</dbReference>
<dbReference type="InterPro" id="IPR029044">
    <property type="entry name" value="Nucleotide-diphossugar_trans"/>
</dbReference>
<organism evidence="2 3">
    <name type="scientific">Luteibaculum oceani</name>
    <dbReference type="NCBI Taxonomy" id="1294296"/>
    <lineage>
        <taxon>Bacteria</taxon>
        <taxon>Pseudomonadati</taxon>
        <taxon>Bacteroidota</taxon>
        <taxon>Flavobacteriia</taxon>
        <taxon>Flavobacteriales</taxon>
        <taxon>Luteibaculaceae</taxon>
        <taxon>Luteibaculum</taxon>
    </lineage>
</organism>
<dbReference type="GO" id="GO:0016740">
    <property type="term" value="F:transferase activity"/>
    <property type="evidence" value="ECO:0007669"/>
    <property type="project" value="UniProtKB-KW"/>
</dbReference>
<keyword evidence="2" id="KW-0808">Transferase</keyword>
<dbReference type="PANTHER" id="PTHR43685">
    <property type="entry name" value="GLYCOSYLTRANSFERASE"/>
    <property type="match status" value="1"/>
</dbReference>
<sequence>MRIHLITVCYNSEQTLGDTIKSVKSQLDCDFLYHAQDGQSKDGTVALLEREGVNFVSEQDAGLYDALNKAVANAGSQDIIGFIHADDVLASPDALKAVQVCFKEHPNADAVYGDLEYWNEDLSKKVRTWKSGKQASFAIGWMPPHPALYIKKSVFDKVGLFRLDMGSAADFEWMLRAIHIHKIKLHYLPKTLVKMRVGGMSNANLAARKSGLKYDLKAWEVNTGKKNYLAVLLKKLRKIPQYF</sequence>
<feature type="domain" description="Glycosyltransferase 2-like" evidence="1">
    <location>
        <begin position="6"/>
        <end position="131"/>
    </location>
</feature>
<dbReference type="OrthoDB" id="9788101at2"/>
<dbReference type="InterPro" id="IPR001173">
    <property type="entry name" value="Glyco_trans_2-like"/>
</dbReference>
<comment type="caution">
    <text evidence="2">The sequence shown here is derived from an EMBL/GenBank/DDBJ whole genome shotgun (WGS) entry which is preliminary data.</text>
</comment>
<evidence type="ECO:0000313" key="3">
    <source>
        <dbReference type="Proteomes" id="UP000321168"/>
    </source>
</evidence>
<keyword evidence="3" id="KW-1185">Reference proteome</keyword>
<proteinExistence type="predicted"/>
<dbReference type="EMBL" id="VORB01000004">
    <property type="protein sequence ID" value="TXC81394.1"/>
    <property type="molecule type" value="Genomic_DNA"/>
</dbReference>
<dbReference type="Pfam" id="PF00535">
    <property type="entry name" value="Glycos_transf_2"/>
    <property type="match status" value="1"/>
</dbReference>
<gene>
    <name evidence="2" type="ORF">FRX97_05150</name>
</gene>
<evidence type="ECO:0000313" key="2">
    <source>
        <dbReference type="EMBL" id="TXC81394.1"/>
    </source>
</evidence>
<dbReference type="SUPFAM" id="SSF53448">
    <property type="entry name" value="Nucleotide-diphospho-sugar transferases"/>
    <property type="match status" value="1"/>
</dbReference>